<accession>A0ABY7ELG4</accession>
<reference evidence="1" key="1">
    <citation type="submission" date="2022-11" db="EMBL/GenBank/DDBJ databases">
        <title>Centuries of genome instability and evolution in soft-shell clam transmissible cancer (bioRxiv).</title>
        <authorList>
            <person name="Hart S.F.M."/>
            <person name="Yonemitsu M.A."/>
            <person name="Giersch R.M."/>
            <person name="Beal B.F."/>
            <person name="Arriagada G."/>
            <person name="Davis B.W."/>
            <person name="Ostrander E.A."/>
            <person name="Goff S.P."/>
            <person name="Metzger M.J."/>
        </authorList>
    </citation>
    <scope>NUCLEOTIDE SEQUENCE</scope>
    <source>
        <strain evidence="1">MELC-2E11</strain>
        <tissue evidence="1">Siphon/mantle</tissue>
    </source>
</reference>
<evidence type="ECO:0000313" key="2">
    <source>
        <dbReference type="Proteomes" id="UP001164746"/>
    </source>
</evidence>
<dbReference type="Proteomes" id="UP001164746">
    <property type="component" value="Chromosome 6"/>
</dbReference>
<proteinExistence type="predicted"/>
<protein>
    <submittedName>
        <fullName evidence="1">Uncharacterized protein</fullName>
    </submittedName>
</protein>
<name>A0ABY7ELG4_MYAAR</name>
<sequence length="326" mass="35525">MPSNRCSGKVCRGFTCDRSGSAAPQVDISDDKRDANNNDAWKLLEVNATCFVDFTCPTCACDCQDRKKRAVAAVGEEGELLKKFDRVRRAAGCLCSKNVPCSTCSVSNTAMFEVKNGKEIWRKPCSTKCRDCSGQPGCFDNGETYKTTVTCSAAGYDVNDEVELPEEVVLLVRSVDPPAVAFPESDGTVTARWLDPVGTILATPDFEFPERTGAVEFTLTGTISTTSGEELFALNETSGSIEVISDLSLEASADYNLTLCVETRRHNVCAFLDRHYCTPVHPWSTVIGMAAWCDWTCNDPEWKNVTCLNSYCACVPPVFTISEAAP</sequence>
<evidence type="ECO:0000313" key="1">
    <source>
        <dbReference type="EMBL" id="WAR09214.1"/>
    </source>
</evidence>
<organism evidence="1 2">
    <name type="scientific">Mya arenaria</name>
    <name type="common">Soft-shell clam</name>
    <dbReference type="NCBI Taxonomy" id="6604"/>
    <lineage>
        <taxon>Eukaryota</taxon>
        <taxon>Metazoa</taxon>
        <taxon>Spiralia</taxon>
        <taxon>Lophotrochozoa</taxon>
        <taxon>Mollusca</taxon>
        <taxon>Bivalvia</taxon>
        <taxon>Autobranchia</taxon>
        <taxon>Heteroconchia</taxon>
        <taxon>Euheterodonta</taxon>
        <taxon>Imparidentia</taxon>
        <taxon>Neoheterodontei</taxon>
        <taxon>Myida</taxon>
        <taxon>Myoidea</taxon>
        <taxon>Myidae</taxon>
        <taxon>Mya</taxon>
    </lineage>
</organism>
<keyword evidence="2" id="KW-1185">Reference proteome</keyword>
<gene>
    <name evidence="1" type="ORF">MAR_019172</name>
</gene>
<dbReference type="EMBL" id="CP111017">
    <property type="protein sequence ID" value="WAR09214.1"/>
    <property type="molecule type" value="Genomic_DNA"/>
</dbReference>